<evidence type="ECO:0000313" key="6">
    <source>
        <dbReference type="EMBL" id="MDN2483445.1"/>
    </source>
</evidence>
<sequence length="392" mass="45211">MTKRTRRTFSPEFKLEAAQLVTDQGYTVVEAAKAMNVSKSAMDKWVRQLKQERQGVTPKASPLTPEQIEIRELRKRIAELEEHNEIIKKGYSSVDVGLTEQFSIIEKLKQSYSVAKLCKVFGIHRSSFKYWCKKPKSHSAEEVRLRALVQEAHNVSNGSAGARTIASIITSSGIKFSRYRATKLMKKLGLVSRQLPKHRYSKAAQEHIEIPNHLDRQFAVTAPNQVWVGDVTYVWAGNRWSYLAVVIDLFARKPIGWAMSFSPDSQLTGKALKMAYESRGKPSNVLFHSDQGSHYTSRKYRQTLWRYQIKQSLSRRGNCWDNSPMERFFRSLKTEWVPTCGYSSLSEAWKNIVGYIIRYYSQIRPHQYNGGLTPNESERQYWETYKAVANFS</sequence>
<evidence type="ECO:0000313" key="4">
    <source>
        <dbReference type="EMBL" id="MDN2482631.1"/>
    </source>
</evidence>
<dbReference type="SUPFAM" id="SSF46689">
    <property type="entry name" value="Homeodomain-like"/>
    <property type="match status" value="1"/>
</dbReference>
<dbReference type="InterPro" id="IPR036397">
    <property type="entry name" value="RNaseH_sf"/>
</dbReference>
<dbReference type="EMBL" id="JAUEOZ010000002">
    <property type="protein sequence ID" value="MDN2482631.1"/>
    <property type="molecule type" value="Genomic_DNA"/>
</dbReference>
<dbReference type="Pfam" id="PF00665">
    <property type="entry name" value="rve"/>
    <property type="match status" value="1"/>
</dbReference>
<dbReference type="Gene3D" id="3.30.420.10">
    <property type="entry name" value="Ribonuclease H-like superfamily/Ribonuclease H"/>
    <property type="match status" value="1"/>
</dbReference>
<reference evidence="4" key="1">
    <citation type="submission" date="2024-05" db="EMBL/GenBank/DDBJ databases">
        <title>Genome Sequences of Four Agar- Degrading Marine Bacteria.</title>
        <authorList>
            <person name="Phillips E.K."/>
            <person name="Shaffer J.C."/>
            <person name="Henson M.W."/>
            <person name="Temperton B."/>
            <person name="Thrash C.J."/>
            <person name="Martin M.O."/>
        </authorList>
    </citation>
    <scope>NUCLEOTIDE SEQUENCE</scope>
    <source>
        <strain evidence="4">EKP203</strain>
    </source>
</reference>
<dbReference type="PANTHER" id="PTHR46889">
    <property type="entry name" value="TRANSPOSASE INSF FOR INSERTION SEQUENCE IS3B-RELATED"/>
    <property type="match status" value="1"/>
</dbReference>
<keyword evidence="7" id="KW-1185">Reference proteome</keyword>
<dbReference type="Pfam" id="PF13333">
    <property type="entry name" value="rve_2"/>
    <property type="match status" value="1"/>
</dbReference>
<dbReference type="PROSITE" id="PS50994">
    <property type="entry name" value="INTEGRASE"/>
    <property type="match status" value="1"/>
</dbReference>
<evidence type="ECO:0000313" key="5">
    <source>
        <dbReference type="EMBL" id="MDN2482901.1"/>
    </source>
</evidence>
<evidence type="ECO:0000256" key="2">
    <source>
        <dbReference type="SAM" id="Coils"/>
    </source>
</evidence>
<dbReference type="Gene3D" id="1.10.10.60">
    <property type="entry name" value="Homeodomain-like"/>
    <property type="match status" value="1"/>
</dbReference>
<feature type="coiled-coil region" evidence="2">
    <location>
        <begin position="63"/>
        <end position="90"/>
    </location>
</feature>
<feature type="domain" description="Integrase catalytic" evidence="3">
    <location>
        <begin position="219"/>
        <end position="382"/>
    </location>
</feature>
<gene>
    <name evidence="4" type="ORF">QWJ08_14930</name>
    <name evidence="5" type="ORF">QWJ08_16285</name>
    <name evidence="6" type="ORF">QWJ08_19045</name>
</gene>
<dbReference type="Proteomes" id="UP001169719">
    <property type="component" value="Unassembled WGS sequence"/>
</dbReference>
<organism evidence="4 7">
    <name type="scientific">Vibrio agarivorans</name>
    <dbReference type="NCBI Taxonomy" id="153622"/>
    <lineage>
        <taxon>Bacteria</taxon>
        <taxon>Pseudomonadati</taxon>
        <taxon>Pseudomonadota</taxon>
        <taxon>Gammaproteobacteria</taxon>
        <taxon>Vibrionales</taxon>
        <taxon>Vibrionaceae</taxon>
        <taxon>Vibrio</taxon>
    </lineage>
</organism>
<accession>A0ABT7Y3L5</accession>
<evidence type="ECO:0000256" key="1">
    <source>
        <dbReference type="ARBA" id="ARBA00009964"/>
    </source>
</evidence>
<dbReference type="PANTHER" id="PTHR46889:SF4">
    <property type="entry name" value="TRANSPOSASE INSO FOR INSERTION SEQUENCE ELEMENT IS911B-RELATED"/>
    <property type="match status" value="1"/>
</dbReference>
<dbReference type="InterPro" id="IPR001584">
    <property type="entry name" value="Integrase_cat-core"/>
</dbReference>
<comment type="caution">
    <text evidence="4">The sequence shown here is derived from an EMBL/GenBank/DDBJ whole genome shotgun (WGS) entry which is preliminary data.</text>
</comment>
<comment type="similarity">
    <text evidence="1">Belongs to the transposase 8 family.</text>
</comment>
<keyword evidence="2" id="KW-0175">Coiled coil</keyword>
<dbReference type="RefSeq" id="WP_289962691.1">
    <property type="nucleotide sequence ID" value="NZ_JAUEOZ010000002.1"/>
</dbReference>
<dbReference type="Pfam" id="PF13276">
    <property type="entry name" value="HTH_21"/>
    <property type="match status" value="1"/>
</dbReference>
<dbReference type="InterPro" id="IPR009057">
    <property type="entry name" value="Homeodomain-like_sf"/>
</dbReference>
<dbReference type="InterPro" id="IPR048020">
    <property type="entry name" value="Transpos_IS3"/>
</dbReference>
<evidence type="ECO:0000313" key="7">
    <source>
        <dbReference type="Proteomes" id="UP001169719"/>
    </source>
</evidence>
<dbReference type="InterPro" id="IPR012337">
    <property type="entry name" value="RNaseH-like_sf"/>
</dbReference>
<dbReference type="InterPro" id="IPR002514">
    <property type="entry name" value="Transposase_8"/>
</dbReference>
<dbReference type="EMBL" id="JAUEOZ010000002">
    <property type="protein sequence ID" value="MDN2483445.1"/>
    <property type="molecule type" value="Genomic_DNA"/>
</dbReference>
<evidence type="ECO:0000259" key="3">
    <source>
        <dbReference type="PROSITE" id="PS50994"/>
    </source>
</evidence>
<dbReference type="InterPro" id="IPR050900">
    <property type="entry name" value="Transposase_IS3/IS150/IS904"/>
</dbReference>
<dbReference type="NCBIfam" id="NF033516">
    <property type="entry name" value="transpos_IS3"/>
    <property type="match status" value="1"/>
</dbReference>
<protein>
    <submittedName>
        <fullName evidence="4">IS3 family transposase</fullName>
    </submittedName>
</protein>
<dbReference type="InterPro" id="IPR025948">
    <property type="entry name" value="HTH-like_dom"/>
</dbReference>
<dbReference type="Pfam" id="PF01527">
    <property type="entry name" value="HTH_Tnp_1"/>
    <property type="match status" value="1"/>
</dbReference>
<name>A0ABT7Y3L5_9VIBR</name>
<proteinExistence type="inferred from homology"/>
<dbReference type="EMBL" id="JAUEOZ010000002">
    <property type="protein sequence ID" value="MDN2482901.1"/>
    <property type="molecule type" value="Genomic_DNA"/>
</dbReference>
<dbReference type="SUPFAM" id="SSF53098">
    <property type="entry name" value="Ribonuclease H-like"/>
    <property type="match status" value="1"/>
</dbReference>